<dbReference type="InterPro" id="IPR007183">
    <property type="entry name" value="UPF0280"/>
</dbReference>
<dbReference type="EMBL" id="JAAQPH010000011">
    <property type="protein sequence ID" value="NIA70012.1"/>
    <property type="molecule type" value="Genomic_DNA"/>
</dbReference>
<protein>
    <submittedName>
        <fullName evidence="1">UPF0280 family protein</fullName>
    </submittedName>
</protein>
<comment type="caution">
    <text evidence="1">The sequence shown here is derived from an EMBL/GenBank/DDBJ whole genome shotgun (WGS) entry which is preliminary data.</text>
</comment>
<proteinExistence type="predicted"/>
<gene>
    <name evidence="1" type="ORF">HBA54_15515</name>
</gene>
<reference evidence="1" key="1">
    <citation type="submission" date="2020-03" db="EMBL/GenBank/DDBJ databases">
        <title>Genome of Pelagibius litoralis DSM 21314T.</title>
        <authorList>
            <person name="Wang G."/>
        </authorList>
    </citation>
    <scope>NUCLEOTIDE SEQUENCE</scope>
    <source>
        <strain evidence="1">DSM 21314</strain>
    </source>
</reference>
<keyword evidence="2" id="KW-1185">Reference proteome</keyword>
<dbReference type="RefSeq" id="WP_167226172.1">
    <property type="nucleotide sequence ID" value="NZ_JAAQPH010000011.1"/>
</dbReference>
<dbReference type="AlphaFoldDB" id="A0A967EYY6"/>
<dbReference type="PIRSF" id="PIRSF006421">
    <property type="entry name" value="UCP006421"/>
    <property type="match status" value="1"/>
</dbReference>
<accession>A0A967EYY6</accession>
<evidence type="ECO:0000313" key="2">
    <source>
        <dbReference type="Proteomes" id="UP000761264"/>
    </source>
</evidence>
<dbReference type="NCBIfam" id="NF003322">
    <property type="entry name" value="PRK04334.1-2"/>
    <property type="match status" value="1"/>
</dbReference>
<evidence type="ECO:0000313" key="1">
    <source>
        <dbReference type="EMBL" id="NIA70012.1"/>
    </source>
</evidence>
<dbReference type="InterPro" id="IPR003374">
    <property type="entry name" value="ApbE-like_sf"/>
</dbReference>
<sequence>MRESIQARNLADGRLHLHEGPIDLIIEAFGDQAEIRKAYAAAAAVFQDVLPDLVNELPLLRHPLCGAPPGLKGAVARRMQRACAAHRPAFVTPMAAVAGAVADHILSAMTAVADLRRAYVNDGGDIALHLSPGESLACGLVAEIEVPRLTGRAVVCADMPVRGIATSGRATLGQGGRSFSLGIADAVSVFAQDAATADVAATLLANAVNLPGHSAIRRCPVEEVDPESDLQGKMVTLEVGDLSLDELRSALGRGAAAAEEMRSRGLIEAAVLFLRGEVEVVAAPRGLLAAA</sequence>
<dbReference type="Proteomes" id="UP000761264">
    <property type="component" value="Unassembled WGS sequence"/>
</dbReference>
<name>A0A967EYY6_9PROT</name>
<dbReference type="SUPFAM" id="SSF143631">
    <property type="entry name" value="ApbE-like"/>
    <property type="match status" value="1"/>
</dbReference>
<dbReference type="Gene3D" id="3.10.520.10">
    <property type="entry name" value="ApbE-like domains"/>
    <property type="match status" value="1"/>
</dbReference>
<organism evidence="1 2">
    <name type="scientific">Pelagibius litoralis</name>
    <dbReference type="NCBI Taxonomy" id="374515"/>
    <lineage>
        <taxon>Bacteria</taxon>
        <taxon>Pseudomonadati</taxon>
        <taxon>Pseudomonadota</taxon>
        <taxon>Alphaproteobacteria</taxon>
        <taxon>Rhodospirillales</taxon>
        <taxon>Rhodovibrionaceae</taxon>
        <taxon>Pelagibius</taxon>
    </lineage>
</organism>